<accession>A0ABP5ALB3</accession>
<dbReference type="Pfam" id="PF05901">
    <property type="entry name" value="Excalibur"/>
    <property type="match status" value="1"/>
</dbReference>
<reference evidence="3" key="1">
    <citation type="journal article" date="2019" name="Int. J. Syst. Evol. Microbiol.">
        <title>The Global Catalogue of Microorganisms (GCM) 10K type strain sequencing project: providing services to taxonomists for standard genome sequencing and annotation.</title>
        <authorList>
            <consortium name="The Broad Institute Genomics Platform"/>
            <consortium name="The Broad Institute Genome Sequencing Center for Infectious Disease"/>
            <person name="Wu L."/>
            <person name="Ma J."/>
        </authorList>
    </citation>
    <scope>NUCLEOTIDE SEQUENCE [LARGE SCALE GENOMIC DNA]</scope>
    <source>
        <strain evidence="3">JCM 13316</strain>
    </source>
</reference>
<dbReference type="SMART" id="SM00894">
    <property type="entry name" value="Excalibur"/>
    <property type="match status" value="1"/>
</dbReference>
<evidence type="ECO:0000313" key="2">
    <source>
        <dbReference type="EMBL" id="GAA1917085.1"/>
    </source>
</evidence>
<protein>
    <recommendedName>
        <fullName evidence="1">Excalibur calcium-binding domain-containing protein</fullName>
    </recommendedName>
</protein>
<comment type="caution">
    <text evidence="2">The sequence shown here is derived from an EMBL/GenBank/DDBJ whole genome shotgun (WGS) entry which is preliminary data.</text>
</comment>
<dbReference type="Proteomes" id="UP001500784">
    <property type="component" value="Unassembled WGS sequence"/>
</dbReference>
<name>A0ABP5ALB3_9MICC</name>
<dbReference type="EMBL" id="BAAALV010000004">
    <property type="protein sequence ID" value="GAA1917085.1"/>
    <property type="molecule type" value="Genomic_DNA"/>
</dbReference>
<gene>
    <name evidence="2" type="ORF">GCM10009688_22670</name>
</gene>
<feature type="domain" description="Excalibur calcium-binding" evidence="1">
    <location>
        <begin position="6"/>
        <end position="42"/>
    </location>
</feature>
<evidence type="ECO:0000313" key="3">
    <source>
        <dbReference type="Proteomes" id="UP001500784"/>
    </source>
</evidence>
<proteinExistence type="predicted"/>
<evidence type="ECO:0000259" key="1">
    <source>
        <dbReference type="SMART" id="SM00894"/>
    </source>
</evidence>
<sequence length="119" mass="11820">MAAVGPFANCQEAADAGYTLMPVGAPGYAPQLDSDNDGIACNGVDIPFTVGPNLGAHASADYFTRNQISQVPVGAPDTGVPTDGAAIDSSFLLAAGAMVITVGAAAAARRRTAVPTGDR</sequence>
<keyword evidence="3" id="KW-1185">Reference proteome</keyword>
<dbReference type="InterPro" id="IPR008613">
    <property type="entry name" value="Excalibur_Ca-bd_domain"/>
</dbReference>
<organism evidence="2 3">
    <name type="scientific">Arthrobacter gandavensis</name>
    <dbReference type="NCBI Taxonomy" id="169960"/>
    <lineage>
        <taxon>Bacteria</taxon>
        <taxon>Bacillati</taxon>
        <taxon>Actinomycetota</taxon>
        <taxon>Actinomycetes</taxon>
        <taxon>Micrococcales</taxon>
        <taxon>Micrococcaceae</taxon>
        <taxon>Arthrobacter</taxon>
    </lineage>
</organism>